<dbReference type="GO" id="GO:0005634">
    <property type="term" value="C:nucleus"/>
    <property type="evidence" value="ECO:0007669"/>
    <property type="project" value="UniProtKB-SubCell"/>
</dbReference>
<evidence type="ECO:0000256" key="18">
    <source>
        <dbReference type="PROSITE-ProRule" id="PRU00076"/>
    </source>
</evidence>
<keyword evidence="25" id="KW-1185">Reference proteome</keyword>
<dbReference type="SUPFAM" id="SSF49899">
    <property type="entry name" value="Concanavalin A-like lectins/glucanases"/>
    <property type="match status" value="6"/>
</dbReference>
<dbReference type="PANTHER" id="PTHR11203">
    <property type="entry name" value="CLEAVAGE AND POLYADENYLATION SPECIFICITY FACTOR FAMILY MEMBER"/>
    <property type="match status" value="1"/>
</dbReference>
<feature type="domain" description="EGF-like" evidence="23">
    <location>
        <begin position="235"/>
        <end position="273"/>
    </location>
</feature>
<comment type="caution">
    <text evidence="24">The sequence shown here is derived from an EMBL/GenBank/DDBJ whole genome shotgun (WGS) entry which is preliminary data.</text>
</comment>
<feature type="transmembrane region" description="Helical" evidence="20">
    <location>
        <begin position="1553"/>
        <end position="1575"/>
    </location>
</feature>
<keyword evidence="12" id="KW-0378">Hydrolase</keyword>
<dbReference type="FunFam" id="3.40.50.10890:FF:000002">
    <property type="entry name" value="Integrator complex subunit 11"/>
    <property type="match status" value="1"/>
</dbReference>
<feature type="domain" description="Laminin G" evidence="22">
    <location>
        <begin position="1143"/>
        <end position="1360"/>
    </location>
</feature>
<dbReference type="GO" id="GO:0005737">
    <property type="term" value="C:cytoplasm"/>
    <property type="evidence" value="ECO:0007669"/>
    <property type="project" value="UniProtKB-SubCell"/>
</dbReference>
<dbReference type="FunFam" id="2.10.25.10:FF:000015">
    <property type="entry name" value="neurexin-1 isoform X1"/>
    <property type="match status" value="1"/>
</dbReference>
<comment type="similarity">
    <text evidence="5">Belongs to the metallo-beta-lactamase superfamily. RNA-metabolizing metallo-beta-lactamase-like family. INTS11 subfamily.</text>
</comment>
<dbReference type="CDD" id="cd16291">
    <property type="entry name" value="INTS11-like_MBL-fold"/>
    <property type="match status" value="1"/>
</dbReference>
<feature type="compositionally biased region" description="Pro residues" evidence="19">
    <location>
        <begin position="1520"/>
        <end position="1537"/>
    </location>
</feature>
<feature type="compositionally biased region" description="Acidic residues" evidence="19">
    <location>
        <begin position="1411"/>
        <end position="1428"/>
    </location>
</feature>
<dbReference type="InterPro" id="IPR000742">
    <property type="entry name" value="EGF"/>
</dbReference>
<dbReference type="SUPFAM" id="SSF56281">
    <property type="entry name" value="Metallo-hydrolase/oxidoreductase"/>
    <property type="match status" value="1"/>
</dbReference>
<dbReference type="SMART" id="SM00849">
    <property type="entry name" value="Lactamase_B"/>
    <property type="match status" value="1"/>
</dbReference>
<dbReference type="Pfam" id="PF00008">
    <property type="entry name" value="EGF"/>
    <property type="match status" value="1"/>
</dbReference>
<feature type="signal peptide" evidence="21">
    <location>
        <begin position="1"/>
        <end position="30"/>
    </location>
</feature>
<feature type="compositionally biased region" description="Low complexity" evidence="19">
    <location>
        <begin position="1429"/>
        <end position="1473"/>
    </location>
</feature>
<feature type="chain" id="PRO_5041997058" description="Integrator complex subunit 11" evidence="21">
    <location>
        <begin position="31"/>
        <end position="2217"/>
    </location>
</feature>
<keyword evidence="21" id="KW-0732">Signal</keyword>
<evidence type="ECO:0000256" key="6">
    <source>
        <dbReference type="ARBA" id="ARBA00016810"/>
    </source>
</evidence>
<dbReference type="Pfam" id="PF10996">
    <property type="entry name" value="Beta-Casp"/>
    <property type="match status" value="1"/>
</dbReference>
<dbReference type="SMART" id="SM00282">
    <property type="entry name" value="LamG"/>
    <property type="match status" value="6"/>
</dbReference>
<keyword evidence="16" id="KW-1015">Disulfide bond</keyword>
<evidence type="ECO:0000259" key="22">
    <source>
        <dbReference type="PROSITE" id="PS50025"/>
    </source>
</evidence>
<reference evidence="24" key="2">
    <citation type="journal article" date="2023" name="Commun. Biol.">
        <title>Intrasexual cuticular hydrocarbon dimorphism in a wasp sheds light on hydrocarbon biosynthesis genes in Hymenoptera.</title>
        <authorList>
            <person name="Moris V.C."/>
            <person name="Podsiadlowski L."/>
            <person name="Martin S."/>
            <person name="Oeyen J.P."/>
            <person name="Donath A."/>
            <person name="Petersen M."/>
            <person name="Wilbrandt J."/>
            <person name="Misof B."/>
            <person name="Liedtke D."/>
            <person name="Thamm M."/>
            <person name="Scheiner R."/>
            <person name="Schmitt T."/>
            <person name="Niehuis O."/>
        </authorList>
    </citation>
    <scope>NUCLEOTIDE SEQUENCE</scope>
    <source>
        <strain evidence="24">GBR_01_08_01A</strain>
    </source>
</reference>
<evidence type="ECO:0000256" key="2">
    <source>
        <dbReference type="ARBA" id="ARBA00004123"/>
    </source>
</evidence>
<comment type="subcellular location">
    <subcellularLocation>
        <location evidence="4">Cytoplasm</location>
    </subcellularLocation>
    <subcellularLocation>
        <location evidence="3">Membrane</location>
        <topology evidence="3">Single-pass type I membrane protein</topology>
    </subcellularLocation>
    <subcellularLocation>
        <location evidence="2">Nucleus</location>
    </subcellularLocation>
</comment>
<feature type="domain" description="Laminin G" evidence="22">
    <location>
        <begin position="30"/>
        <end position="214"/>
    </location>
</feature>
<dbReference type="PANTHER" id="PTHR11203:SF37">
    <property type="entry name" value="INTEGRATOR COMPLEX SUBUNIT 11"/>
    <property type="match status" value="1"/>
</dbReference>
<evidence type="ECO:0000256" key="3">
    <source>
        <dbReference type="ARBA" id="ARBA00004479"/>
    </source>
</evidence>
<dbReference type="GO" id="GO:0016020">
    <property type="term" value="C:membrane"/>
    <property type="evidence" value="ECO:0007669"/>
    <property type="project" value="UniProtKB-SubCell"/>
</dbReference>
<protein>
    <recommendedName>
        <fullName evidence="6">Integrator complex subunit 11</fullName>
    </recommendedName>
</protein>
<dbReference type="FunFam" id="3.60.15.10:FF:000028">
    <property type="entry name" value="Integrator complex subunit 11 isoform X3"/>
    <property type="match status" value="1"/>
</dbReference>
<dbReference type="GO" id="GO:0046872">
    <property type="term" value="F:metal ion binding"/>
    <property type="evidence" value="ECO:0007669"/>
    <property type="project" value="UniProtKB-KW"/>
</dbReference>
<feature type="domain" description="Laminin G" evidence="22">
    <location>
        <begin position="918"/>
        <end position="1094"/>
    </location>
</feature>
<dbReference type="SMART" id="SM00181">
    <property type="entry name" value="EGF"/>
    <property type="match status" value="3"/>
</dbReference>
<dbReference type="Pfam" id="PF16661">
    <property type="entry name" value="Lactamase_B_6"/>
    <property type="match status" value="1"/>
</dbReference>
<evidence type="ECO:0000256" key="19">
    <source>
        <dbReference type="SAM" id="MobiDB-lite"/>
    </source>
</evidence>
<dbReference type="GO" id="GO:0031123">
    <property type="term" value="P:RNA 3'-end processing"/>
    <property type="evidence" value="ECO:0007669"/>
    <property type="project" value="UniProtKB-ARBA"/>
</dbReference>
<evidence type="ECO:0000256" key="16">
    <source>
        <dbReference type="ARBA" id="ARBA00023157"/>
    </source>
</evidence>
<dbReference type="EMBL" id="JAIFRP010000007">
    <property type="protein sequence ID" value="KAK2587488.1"/>
    <property type="molecule type" value="Genomic_DNA"/>
</dbReference>
<feature type="domain" description="EGF-like" evidence="23">
    <location>
        <begin position="690"/>
        <end position="727"/>
    </location>
</feature>
<keyword evidence="8 18" id="KW-0245">EGF-like domain</keyword>
<evidence type="ECO:0000256" key="7">
    <source>
        <dbReference type="ARBA" id="ARBA00022490"/>
    </source>
</evidence>
<feature type="domain" description="Laminin G" evidence="22">
    <location>
        <begin position="280"/>
        <end position="471"/>
    </location>
</feature>
<name>A0AAD9RXN2_9HYME</name>
<dbReference type="PROSITE" id="PS50025">
    <property type="entry name" value="LAM_G_DOMAIN"/>
    <property type="match status" value="6"/>
</dbReference>
<dbReference type="InterPro" id="IPR011108">
    <property type="entry name" value="RMMBL"/>
</dbReference>
<dbReference type="InterPro" id="IPR001791">
    <property type="entry name" value="Laminin_G"/>
</dbReference>
<dbReference type="GO" id="GO:0016787">
    <property type="term" value="F:hydrolase activity"/>
    <property type="evidence" value="ECO:0007669"/>
    <property type="project" value="UniProtKB-KW"/>
</dbReference>
<evidence type="ECO:0000256" key="17">
    <source>
        <dbReference type="ARBA" id="ARBA00023242"/>
    </source>
</evidence>
<organism evidence="24 25">
    <name type="scientific">Odynerus spinipes</name>
    <dbReference type="NCBI Taxonomy" id="1348599"/>
    <lineage>
        <taxon>Eukaryota</taxon>
        <taxon>Metazoa</taxon>
        <taxon>Ecdysozoa</taxon>
        <taxon>Arthropoda</taxon>
        <taxon>Hexapoda</taxon>
        <taxon>Insecta</taxon>
        <taxon>Pterygota</taxon>
        <taxon>Neoptera</taxon>
        <taxon>Endopterygota</taxon>
        <taxon>Hymenoptera</taxon>
        <taxon>Apocrita</taxon>
        <taxon>Aculeata</taxon>
        <taxon>Vespoidea</taxon>
        <taxon>Vespidae</taxon>
        <taxon>Eumeninae</taxon>
        <taxon>Odynerus</taxon>
    </lineage>
</organism>
<evidence type="ECO:0000256" key="5">
    <source>
        <dbReference type="ARBA" id="ARBA00007093"/>
    </source>
</evidence>
<dbReference type="CDD" id="cd00110">
    <property type="entry name" value="LamG"/>
    <property type="match status" value="6"/>
</dbReference>
<dbReference type="CDD" id="cd00054">
    <property type="entry name" value="EGF_CA"/>
    <property type="match status" value="3"/>
</dbReference>
<dbReference type="InterPro" id="IPR036866">
    <property type="entry name" value="RibonucZ/Hydroxyglut_hydro"/>
</dbReference>
<gene>
    <name evidence="24" type="ORF">KPH14_003190</name>
</gene>
<evidence type="ECO:0000256" key="11">
    <source>
        <dbReference type="ARBA" id="ARBA00022737"/>
    </source>
</evidence>
<feature type="compositionally biased region" description="Low complexity" evidence="19">
    <location>
        <begin position="1491"/>
        <end position="1519"/>
    </location>
</feature>
<evidence type="ECO:0000313" key="24">
    <source>
        <dbReference type="EMBL" id="KAK2587488.1"/>
    </source>
</evidence>
<dbReference type="FunFam" id="2.10.25.10:FF:000029">
    <property type="entry name" value="neurexin-1 isoform X1"/>
    <property type="match status" value="1"/>
</dbReference>
<dbReference type="Pfam" id="PF07521">
    <property type="entry name" value="RMMBL"/>
    <property type="match status" value="1"/>
</dbReference>
<dbReference type="PROSITE" id="PS50026">
    <property type="entry name" value="EGF_3"/>
    <property type="match status" value="3"/>
</dbReference>
<dbReference type="SMART" id="SM01027">
    <property type="entry name" value="Beta-Casp"/>
    <property type="match status" value="1"/>
</dbReference>
<evidence type="ECO:0000256" key="13">
    <source>
        <dbReference type="ARBA" id="ARBA00022833"/>
    </source>
</evidence>
<dbReference type="InterPro" id="IPR048662">
    <property type="entry name" value="IntS11_C"/>
</dbReference>
<dbReference type="Proteomes" id="UP001258017">
    <property type="component" value="Unassembled WGS sequence"/>
</dbReference>
<dbReference type="InterPro" id="IPR001279">
    <property type="entry name" value="Metallo-B-lactamas"/>
</dbReference>
<evidence type="ECO:0000256" key="8">
    <source>
        <dbReference type="ARBA" id="ARBA00022536"/>
    </source>
</evidence>
<evidence type="ECO:0000256" key="15">
    <source>
        <dbReference type="ARBA" id="ARBA00023136"/>
    </source>
</evidence>
<dbReference type="Pfam" id="PF02210">
    <property type="entry name" value="Laminin_G_2"/>
    <property type="match status" value="6"/>
</dbReference>
<dbReference type="InterPro" id="IPR022712">
    <property type="entry name" value="Beta_Casp"/>
</dbReference>
<feature type="domain" description="EGF-like" evidence="23">
    <location>
        <begin position="1102"/>
        <end position="1139"/>
    </location>
</feature>
<evidence type="ECO:0000256" key="20">
    <source>
        <dbReference type="SAM" id="Phobius"/>
    </source>
</evidence>
<proteinExistence type="inferred from homology"/>
<keyword evidence="15 20" id="KW-0472">Membrane</keyword>
<dbReference type="Gene3D" id="3.60.15.10">
    <property type="entry name" value="Ribonuclease Z/Hydroxyacylglutathione hydrolase-like"/>
    <property type="match status" value="1"/>
</dbReference>
<dbReference type="InterPro" id="IPR050698">
    <property type="entry name" value="MBL"/>
</dbReference>
<keyword evidence="7" id="KW-0963">Cytoplasm</keyword>
<evidence type="ECO:0000256" key="10">
    <source>
        <dbReference type="ARBA" id="ARBA00022723"/>
    </source>
</evidence>
<reference evidence="24" key="1">
    <citation type="submission" date="2021-08" db="EMBL/GenBank/DDBJ databases">
        <authorList>
            <person name="Misof B."/>
            <person name="Oliver O."/>
            <person name="Podsiadlowski L."/>
            <person name="Donath A."/>
            <person name="Peters R."/>
            <person name="Mayer C."/>
            <person name="Rust J."/>
            <person name="Gunkel S."/>
            <person name="Lesny P."/>
            <person name="Martin S."/>
            <person name="Oeyen J.P."/>
            <person name="Petersen M."/>
            <person name="Panagiotis P."/>
            <person name="Wilbrandt J."/>
            <person name="Tanja T."/>
        </authorList>
    </citation>
    <scope>NUCLEOTIDE SEQUENCE</scope>
    <source>
        <strain evidence="24">GBR_01_08_01A</strain>
        <tissue evidence="24">Thorax + abdomen</tissue>
    </source>
</reference>
<evidence type="ECO:0000256" key="9">
    <source>
        <dbReference type="ARBA" id="ARBA00022692"/>
    </source>
</evidence>
<evidence type="ECO:0000256" key="1">
    <source>
        <dbReference type="ARBA" id="ARBA00001947"/>
    </source>
</evidence>
<dbReference type="GO" id="GO:0004521">
    <property type="term" value="F:RNA endonuclease activity"/>
    <property type="evidence" value="ECO:0007669"/>
    <property type="project" value="TreeGrafter"/>
</dbReference>
<comment type="cofactor">
    <cofactor evidence="1">
        <name>Zn(2+)</name>
        <dbReference type="ChEBI" id="CHEBI:29105"/>
    </cofactor>
</comment>
<feature type="domain" description="Laminin G" evidence="22">
    <location>
        <begin position="731"/>
        <end position="899"/>
    </location>
</feature>
<dbReference type="Pfam" id="PF01034">
    <property type="entry name" value="Syndecan"/>
    <property type="match status" value="1"/>
</dbReference>
<feature type="domain" description="Laminin G" evidence="22">
    <location>
        <begin position="504"/>
        <end position="686"/>
    </location>
</feature>
<dbReference type="GO" id="GO:0016180">
    <property type="term" value="P:snRNA processing"/>
    <property type="evidence" value="ECO:0007669"/>
    <property type="project" value="TreeGrafter"/>
</dbReference>
<accession>A0AAD9RXN2</accession>
<evidence type="ECO:0000256" key="12">
    <source>
        <dbReference type="ARBA" id="ARBA00022801"/>
    </source>
</evidence>
<dbReference type="InterPro" id="IPR027789">
    <property type="entry name" value="Syndecan/Neurexin_dom"/>
</dbReference>
<evidence type="ECO:0000313" key="25">
    <source>
        <dbReference type="Proteomes" id="UP001258017"/>
    </source>
</evidence>
<evidence type="ECO:0000259" key="23">
    <source>
        <dbReference type="PROSITE" id="PS50026"/>
    </source>
</evidence>
<keyword evidence="17" id="KW-0539">Nucleus</keyword>
<comment type="caution">
    <text evidence="18">Lacks conserved residue(s) required for the propagation of feature annotation.</text>
</comment>
<keyword evidence="13" id="KW-0862">Zinc</keyword>
<dbReference type="Gene3D" id="3.40.50.10890">
    <property type="match status" value="1"/>
</dbReference>
<dbReference type="Pfam" id="PF21386">
    <property type="entry name" value="IntS11_C"/>
    <property type="match status" value="1"/>
</dbReference>
<sequence>MYATHWRRRANATALALLLTILLFGQLALSFVLDGSSTSYAQFRKWNAALNGSLEFEFKTEQGNGLLLYTDDGGTYDFFEVKLVESALRLRYNLGGGAQIVTVGHDLGDGHWHKVQITRSNENTTLTVDGVSAVSTSRGKEFEFGKLPGNSDVYVGGMPGWYNSKLTLLALPSVIFEPRFSGFIRNLVYADADSPLPRRQEMKSQDAKCGSFPCVENIGKRKTPRSLRKSMAGNTTDACEILNPCQHGSICISTDSGPICECRSGEYEGVYCEKEKAPSEASFRGTEYLTIDLSKGDPILSTQESVGLQFKTRQPNGLFFYSGVGDDYLTVSLRDGGVAVGMTLAKGRLDLHIKPARIRFDDNQWHKIVVHRKVQEISSITSFCRLSAIVDAIYAEHGHTAGSFTRLASDRLLVGGGADARSLQGAKGINNFVGCLRKVEFTAEGVKMELIEAARSGAAGAAAWGKMDFHCREPRASDPITFTTRDSHLKAAATSVNARRLHGAVVTFTSSESHLVLPPWKASKSGSISFKIRTNEPNGLIMYSRSGAHTREDLFAFEILTGHLYLHADLGSGSVKVRASKQRVDDGVWHDVAFRRVDRDGRVTVDDSTVEFRTPGDSTQLDLDGLLYIGGVGAPFAPLTVPPVLWTGTLRQGYVGCMRDLVINGHPVDIAGYAQQQDSGAVRPACHAQPSLHCSSQPCMHGGHCLEGWNRFHCDCTGTPFTGPTCGKDASTLHLNGTQQMTALMPDDSRTQAEEVVVRFKTTRPRGLLIATSLENSSDRLQIFLEEGKAKMLVHIGDREKSLTVGQGLNDDMWHVLRFSRRASSLKFQVDDEPAVRAETQLGKQSILQFRTLHVGGYLHAGEDIPHFVGQLQQIWFNGYPYLEIARSAGSHQTSHQGVTPIIRVTGKFGKRNHPVHHPVTFTSKHTFVGLPVLKAYVETNIYFQFKTREPNGLILYNAGRERDFVAIELVNEHIHYVFDLGDGPVRIKDNSKSRLNDGKWHAVSIARPAPKRHTLAVDDHVTAVNSQGSNENLDLDGILYIGGVEKSQYSQLPKQILSRHGFEGCLASLDLSGESTDLISDAVVPSSLVEPGCDVYANLHAGKKCTHDVCANHGTCLQQWNSYTCDCDMTSFSGPTCSEEAVAYEFGAGRGIITYTFPSDRRPEMKQDTVALGFVTGMNDAVLLRIESASSNDYLEIEIVEGNVFAVYNMGTNDHPIGEVGVKVNDNQYHVVRFTRSGANSTLQVDDYNLQSNHPSGHQHSVFNSQSTIQVGGRWNRSKGRVERPFLGVIAGLVVNGARILELAAAKDGRVTTRGDVQLLPTGSLLDRAAPLQRMQQTPASGFPGVMDDLIFSGAGSGCAGDDEDEECTPIYESGSDDLITPVYVAPTRLPTTLRPKHRKENIQERPSCDDEEEDCEEGSGEPETTEEIVVTSTTDTSSPVTYTTLREYSTSHSSTQHSPTVSSSSSSSLSTSSREFVTVSVQYNASTIDTETSHSSSSVVTHRSTTVTTQTSTTEMTDPPPPPPPPIYPPMPTPPKNNNNKRITSEKEENAALIIGIIAAALIAIILVILIILKFKNRPETSYKVEETKTFCQDPNAALLGATGSGQPFNGALKNGANGSKTNKKRELIDIKECDTRSCILVSMGGKNIMLDCGMHMGFNDERRFPDFSYIVPEGPATSYIDCVIISHFHLDHCGALPYFTEMVGYTGPIYMTHPTKAIAPILLEDMRKVAVERKGESNFFTSQMIKDCMKKVIAVTLHQSVMVDPELEIKAYYAGHVLGAAMFWVRVGSQSIVYTGDYNMTPDRHLGAAWIDKCRPDLLISESTYATTIRDSKRCRERDFLKKVHECIDRGGKVLIPVFALGRAQELCILLETYWERMNLKVPVYFALGLTEKANNYYKMFITWTNQKIKKTFVQRNMFDFKHIKPFDKAYIDNPGAMVVFATPGMLHAGLSLQIFKKWAPNEANMVIMPGFCVQGTIGHKVLNGARRIEFENRQIVEVKMAVEYMSFSAHADAKGIMQLIQYCEPKNVMLVHGEFAKMEFLKEKIKQEFGTNCYNPANGETCVITTTSKVPVDASLALLKAEAKRYSALPPDPKRRRLLHSVLMLREDGVCLVDVDEVAKAAGITKHVVRFTSTVQVRDPGPAHSTTLKLLQPLKERLSGWTVQLTDGSISVESVLVKVEGDEDDQKSVYVSWTNQDEDLGSYILGFLQTMLN</sequence>
<dbReference type="InterPro" id="IPR013320">
    <property type="entry name" value="ConA-like_dom_sf"/>
</dbReference>
<dbReference type="InterPro" id="IPR041897">
    <property type="entry name" value="INTS11-like_MBL-fold"/>
</dbReference>
<keyword evidence="10" id="KW-0479">Metal-binding</keyword>
<evidence type="ECO:0000256" key="4">
    <source>
        <dbReference type="ARBA" id="ARBA00004496"/>
    </source>
</evidence>
<dbReference type="Gene3D" id="2.60.120.200">
    <property type="match status" value="6"/>
</dbReference>
<feature type="region of interest" description="Disordered" evidence="19">
    <location>
        <begin position="1491"/>
        <end position="1544"/>
    </location>
</feature>
<feature type="region of interest" description="Disordered" evidence="19">
    <location>
        <begin position="1396"/>
        <end position="1473"/>
    </location>
</feature>
<dbReference type="Gene3D" id="2.10.25.10">
    <property type="entry name" value="Laminin"/>
    <property type="match status" value="3"/>
</dbReference>
<evidence type="ECO:0000256" key="21">
    <source>
        <dbReference type="SAM" id="SignalP"/>
    </source>
</evidence>
<keyword evidence="11" id="KW-0677">Repeat</keyword>
<keyword evidence="9 20" id="KW-0812">Transmembrane</keyword>
<evidence type="ECO:0000256" key="14">
    <source>
        <dbReference type="ARBA" id="ARBA00022989"/>
    </source>
</evidence>
<keyword evidence="14 20" id="KW-1133">Transmembrane helix</keyword>